<feature type="compositionally biased region" description="Basic and acidic residues" evidence="1">
    <location>
        <begin position="65"/>
        <end position="74"/>
    </location>
</feature>
<reference evidence="2 3" key="1">
    <citation type="journal article" date="2024" name="Science">
        <title>Giant polyketide synthase enzymes in the biosynthesis of giant marine polyether toxins.</title>
        <authorList>
            <person name="Fallon T.R."/>
            <person name="Shende V.V."/>
            <person name="Wierzbicki I.H."/>
            <person name="Pendleton A.L."/>
            <person name="Watervoot N.F."/>
            <person name="Auber R.P."/>
            <person name="Gonzalez D.J."/>
            <person name="Wisecaver J.H."/>
            <person name="Moore B.S."/>
        </authorList>
    </citation>
    <scope>NUCLEOTIDE SEQUENCE [LARGE SCALE GENOMIC DNA]</scope>
    <source>
        <strain evidence="2 3">12B1</strain>
    </source>
</reference>
<sequence>MREMANVDTNALDQVDSNPPGSPSEELYPDAEKYSESDGVRAAKLDEAEAEGEEKTDEEAVDQDGEVHALRDEAVLDAAAASAARGGESQLEGRHSPDGEYPAESRHDVPSPANADERRDGEGLHEDQSAGGETSAPVPTAAVQRARDELKVRKAEGKTAPLPTKTPAELRAFMKAQQAAAREQAELRGRHAAAAATRGVAGPPVAEESPRGGRKQIGAAGGTPQASPPGASPSGAVSAAEDEGLCSGTISIVERRRLERGRKASPPDIFEQRASPIPLDDRPPWQDYWPRPMPKPNEECCVSRTCLANEIALRDRQTPPSAFARAMHTTFKRTYSFYGKFE</sequence>
<keyword evidence="3" id="KW-1185">Reference proteome</keyword>
<organism evidence="2 3">
    <name type="scientific">Prymnesium parvum</name>
    <name type="common">Toxic golden alga</name>
    <dbReference type="NCBI Taxonomy" id="97485"/>
    <lineage>
        <taxon>Eukaryota</taxon>
        <taxon>Haptista</taxon>
        <taxon>Haptophyta</taxon>
        <taxon>Prymnesiophyceae</taxon>
        <taxon>Prymnesiales</taxon>
        <taxon>Prymnesiaceae</taxon>
        <taxon>Prymnesium</taxon>
    </lineage>
</organism>
<proteinExistence type="predicted"/>
<comment type="caution">
    <text evidence="2">The sequence shown here is derived from an EMBL/GenBank/DDBJ whole genome shotgun (WGS) entry which is preliminary data.</text>
</comment>
<name>A0AB34JAN1_PRYPA</name>
<evidence type="ECO:0000256" key="1">
    <source>
        <dbReference type="SAM" id="MobiDB-lite"/>
    </source>
</evidence>
<dbReference type="AlphaFoldDB" id="A0AB34JAN1"/>
<feature type="compositionally biased region" description="Basic and acidic residues" evidence="1">
    <location>
        <begin position="91"/>
        <end position="128"/>
    </location>
</feature>
<feature type="compositionally biased region" description="Basic and acidic residues" evidence="1">
    <location>
        <begin position="145"/>
        <end position="157"/>
    </location>
</feature>
<evidence type="ECO:0000313" key="2">
    <source>
        <dbReference type="EMBL" id="KAL1518676.1"/>
    </source>
</evidence>
<gene>
    <name evidence="2" type="ORF">AB1Y20_002963</name>
</gene>
<feature type="compositionally biased region" description="Acidic residues" evidence="1">
    <location>
        <begin position="48"/>
        <end position="64"/>
    </location>
</feature>
<protein>
    <submittedName>
        <fullName evidence="2">Uncharacterized protein</fullName>
    </submittedName>
</protein>
<accession>A0AB34JAN1</accession>
<evidence type="ECO:0000313" key="3">
    <source>
        <dbReference type="Proteomes" id="UP001515480"/>
    </source>
</evidence>
<dbReference type="Proteomes" id="UP001515480">
    <property type="component" value="Unassembled WGS sequence"/>
</dbReference>
<dbReference type="EMBL" id="JBGBPQ010000010">
    <property type="protein sequence ID" value="KAL1518676.1"/>
    <property type="molecule type" value="Genomic_DNA"/>
</dbReference>
<feature type="compositionally biased region" description="Basic and acidic residues" evidence="1">
    <location>
        <begin position="30"/>
        <end position="47"/>
    </location>
</feature>
<feature type="compositionally biased region" description="Low complexity" evidence="1">
    <location>
        <begin position="76"/>
        <end position="89"/>
    </location>
</feature>
<feature type="compositionally biased region" description="Low complexity" evidence="1">
    <location>
        <begin position="192"/>
        <end position="206"/>
    </location>
</feature>
<feature type="compositionally biased region" description="Polar residues" evidence="1">
    <location>
        <begin position="7"/>
        <end position="19"/>
    </location>
</feature>
<feature type="region of interest" description="Disordered" evidence="1">
    <location>
        <begin position="1"/>
        <end position="291"/>
    </location>
</feature>